<dbReference type="CDD" id="cd12797">
    <property type="entry name" value="M23_peptidase"/>
    <property type="match status" value="1"/>
</dbReference>
<dbReference type="AlphaFoldDB" id="A0A6M3LZV0"/>
<feature type="domain" description="M23ase beta-sheet core" evidence="1">
    <location>
        <begin position="47"/>
        <end position="141"/>
    </location>
</feature>
<sequence>MKAALLISILLATGLPALDLMSPLREYTESSGFGYRADPMGGSIERLHAGRDLRGPHNAPVLAAADGIVREVWPPPDGYYTGHPVYGGMVRVEHTGGVFTLYGHMSAVVVTEGQPVWVGQRIGTQGSTGLSTGEHLHFEVVAAPTFTDWPGPAPDPLTDLLSAWVRTWHALERQERGIPR</sequence>
<dbReference type="PANTHER" id="PTHR21666:SF270">
    <property type="entry name" value="MUREIN HYDROLASE ACTIVATOR ENVC"/>
    <property type="match status" value="1"/>
</dbReference>
<dbReference type="Gene3D" id="2.70.70.10">
    <property type="entry name" value="Glucose Permease (Domain IIA)"/>
    <property type="match status" value="1"/>
</dbReference>
<reference evidence="2" key="1">
    <citation type="submission" date="2020-03" db="EMBL/GenBank/DDBJ databases">
        <title>The deep terrestrial virosphere.</title>
        <authorList>
            <person name="Holmfeldt K."/>
            <person name="Nilsson E."/>
            <person name="Simone D."/>
            <person name="Lopez-Fernandez M."/>
            <person name="Wu X."/>
            <person name="de Brujin I."/>
            <person name="Lundin D."/>
            <person name="Andersson A."/>
            <person name="Bertilsson S."/>
            <person name="Dopson M."/>
        </authorList>
    </citation>
    <scope>NUCLEOTIDE SEQUENCE</scope>
    <source>
        <strain evidence="2">MM415B05666</strain>
    </source>
</reference>
<protein>
    <submittedName>
        <fullName evidence="2">Putative peptidase</fullName>
    </submittedName>
</protein>
<accession>A0A6M3LZV0</accession>
<dbReference type="InterPro" id="IPR050570">
    <property type="entry name" value="Cell_wall_metabolism_enzyme"/>
</dbReference>
<dbReference type="PANTHER" id="PTHR21666">
    <property type="entry name" value="PEPTIDASE-RELATED"/>
    <property type="match status" value="1"/>
</dbReference>
<dbReference type="SUPFAM" id="SSF51261">
    <property type="entry name" value="Duplicated hybrid motif"/>
    <property type="match status" value="1"/>
</dbReference>
<evidence type="ECO:0000313" key="2">
    <source>
        <dbReference type="EMBL" id="QJA98118.1"/>
    </source>
</evidence>
<gene>
    <name evidence="2" type="ORF">MM415B05666_0004</name>
</gene>
<evidence type="ECO:0000259" key="1">
    <source>
        <dbReference type="Pfam" id="PF01551"/>
    </source>
</evidence>
<organism evidence="2">
    <name type="scientific">viral metagenome</name>
    <dbReference type="NCBI Taxonomy" id="1070528"/>
    <lineage>
        <taxon>unclassified sequences</taxon>
        <taxon>metagenomes</taxon>
        <taxon>organismal metagenomes</taxon>
    </lineage>
</organism>
<dbReference type="Pfam" id="PF01551">
    <property type="entry name" value="Peptidase_M23"/>
    <property type="match status" value="1"/>
</dbReference>
<proteinExistence type="predicted"/>
<dbReference type="EMBL" id="MT143554">
    <property type="protein sequence ID" value="QJA98118.1"/>
    <property type="molecule type" value="Genomic_DNA"/>
</dbReference>
<name>A0A6M3LZV0_9ZZZZ</name>
<dbReference type="InterPro" id="IPR016047">
    <property type="entry name" value="M23ase_b-sheet_dom"/>
</dbReference>
<dbReference type="InterPro" id="IPR011055">
    <property type="entry name" value="Dup_hybrid_motif"/>
</dbReference>
<dbReference type="GO" id="GO:0004222">
    <property type="term" value="F:metalloendopeptidase activity"/>
    <property type="evidence" value="ECO:0007669"/>
    <property type="project" value="TreeGrafter"/>
</dbReference>